<dbReference type="EMBL" id="MJIC01000014">
    <property type="protein sequence ID" value="OFI33943.1"/>
    <property type="molecule type" value="Genomic_DNA"/>
</dbReference>
<dbReference type="GO" id="GO:0044096">
    <property type="term" value="C:type IV pilus"/>
    <property type="evidence" value="ECO:0007669"/>
    <property type="project" value="TreeGrafter"/>
</dbReference>
<dbReference type="NCBIfam" id="TIGR02532">
    <property type="entry name" value="IV_pilin_GFxxxE"/>
    <property type="match status" value="1"/>
</dbReference>
<dbReference type="InterPro" id="IPR012902">
    <property type="entry name" value="N_methyl_site"/>
</dbReference>
<dbReference type="InterPro" id="IPR045584">
    <property type="entry name" value="Pilin-like"/>
</dbReference>
<keyword evidence="2" id="KW-0488">Methylation</keyword>
<dbReference type="SUPFAM" id="SSF54523">
    <property type="entry name" value="Pili subunits"/>
    <property type="match status" value="1"/>
</dbReference>
<evidence type="ECO:0000256" key="1">
    <source>
        <dbReference type="ARBA" id="ARBA00005233"/>
    </source>
</evidence>
<evidence type="ECO:0000256" key="2">
    <source>
        <dbReference type="ARBA" id="ARBA00022481"/>
    </source>
</evidence>
<keyword evidence="3" id="KW-0281">Fimbrium</keyword>
<comment type="similarity">
    <text evidence="1 3">Belongs to the N-Me-Phe pilin family.</text>
</comment>
<name>A0A1E8FEN4_9ALTE</name>
<feature type="transmembrane region" description="Helical" evidence="4">
    <location>
        <begin position="12"/>
        <end position="34"/>
    </location>
</feature>
<dbReference type="Pfam" id="PF00114">
    <property type="entry name" value="Pilin"/>
    <property type="match status" value="1"/>
</dbReference>
<dbReference type="Gene3D" id="3.30.700.10">
    <property type="entry name" value="Glycoprotein, Type 4 Pilin"/>
    <property type="match status" value="1"/>
</dbReference>
<dbReference type="RefSeq" id="WP_070176870.1">
    <property type="nucleotide sequence ID" value="NZ_BMJR01000003.1"/>
</dbReference>
<proteinExistence type="inferred from homology"/>
<evidence type="ECO:0000313" key="5">
    <source>
        <dbReference type="EMBL" id="OFI33943.1"/>
    </source>
</evidence>
<evidence type="ECO:0000256" key="3">
    <source>
        <dbReference type="RuleBase" id="RU000389"/>
    </source>
</evidence>
<dbReference type="GO" id="GO:0007155">
    <property type="term" value="P:cell adhesion"/>
    <property type="evidence" value="ECO:0007669"/>
    <property type="project" value="InterPro"/>
</dbReference>
<dbReference type="PROSITE" id="PS00409">
    <property type="entry name" value="PROKAR_NTER_METHYL"/>
    <property type="match status" value="1"/>
</dbReference>
<evidence type="ECO:0000256" key="4">
    <source>
        <dbReference type="SAM" id="Phobius"/>
    </source>
</evidence>
<organism evidence="5 6">
    <name type="scientific">Alteromonas lipolytica</name>
    <dbReference type="NCBI Taxonomy" id="1856405"/>
    <lineage>
        <taxon>Bacteria</taxon>
        <taxon>Pseudomonadati</taxon>
        <taxon>Pseudomonadota</taxon>
        <taxon>Gammaproteobacteria</taxon>
        <taxon>Alteromonadales</taxon>
        <taxon>Alteromonadaceae</taxon>
        <taxon>Alteromonas/Salinimonas group</taxon>
        <taxon>Alteromonas</taxon>
    </lineage>
</organism>
<keyword evidence="4" id="KW-0472">Membrane</keyword>
<reference evidence="5 6" key="1">
    <citation type="submission" date="2016-09" db="EMBL/GenBank/DDBJ databases">
        <title>Alteromonas lipolytica, a new species isolated from sea water.</title>
        <authorList>
            <person name="Wu Y.-H."/>
            <person name="Cheng H."/>
            <person name="Xu X.-W."/>
        </authorList>
    </citation>
    <scope>NUCLEOTIDE SEQUENCE [LARGE SCALE GENOMIC DNA]</scope>
    <source>
        <strain evidence="5 6">JW12</strain>
    </source>
</reference>
<dbReference type="Pfam" id="PF07963">
    <property type="entry name" value="N_methyl"/>
    <property type="match status" value="1"/>
</dbReference>
<dbReference type="STRING" id="1856405.BFC17_20495"/>
<keyword evidence="6" id="KW-1185">Reference proteome</keyword>
<dbReference type="AlphaFoldDB" id="A0A1E8FEN4"/>
<comment type="caution">
    <text evidence="5">The sequence shown here is derived from an EMBL/GenBank/DDBJ whole genome shotgun (WGS) entry which is preliminary data.</text>
</comment>
<dbReference type="Proteomes" id="UP000176037">
    <property type="component" value="Unassembled WGS sequence"/>
</dbReference>
<dbReference type="InterPro" id="IPR001082">
    <property type="entry name" value="Pilin"/>
</dbReference>
<dbReference type="PANTHER" id="PTHR30093:SF34">
    <property type="entry name" value="PREPILIN PEPTIDASE-DEPENDENT PROTEIN D"/>
    <property type="match status" value="1"/>
</dbReference>
<dbReference type="PANTHER" id="PTHR30093">
    <property type="entry name" value="GENERAL SECRETION PATHWAY PROTEIN G"/>
    <property type="match status" value="1"/>
</dbReference>
<accession>A0A1E8FEN4</accession>
<gene>
    <name evidence="5" type="ORF">BFC17_20495</name>
</gene>
<sequence>MKSFKQNNKGFTLIELMIVVAIIGILAAVALPAYQTYTNKAKFSEVVGATQAIKTAVEICAQTEGGFANCGFGSNGVPAQPPAYGNLASLAWDEAAGTLTATAVVGGGLNGETYILTGNFANGQTTWTEGGTCQAAAIC</sequence>
<dbReference type="OrthoDB" id="5918848at2"/>
<dbReference type="GO" id="GO:0043107">
    <property type="term" value="P:type IV pilus-dependent motility"/>
    <property type="evidence" value="ECO:0007669"/>
    <property type="project" value="TreeGrafter"/>
</dbReference>
<keyword evidence="4" id="KW-1133">Transmembrane helix</keyword>
<keyword evidence="4" id="KW-0812">Transmembrane</keyword>
<protein>
    <submittedName>
        <fullName evidence="5">Methylation site containing protein</fullName>
    </submittedName>
</protein>
<evidence type="ECO:0000313" key="6">
    <source>
        <dbReference type="Proteomes" id="UP000176037"/>
    </source>
</evidence>